<organism evidence="2 3">
    <name type="scientific">Caerostris extrusa</name>
    <name type="common">Bark spider</name>
    <name type="synonym">Caerostris bankana</name>
    <dbReference type="NCBI Taxonomy" id="172846"/>
    <lineage>
        <taxon>Eukaryota</taxon>
        <taxon>Metazoa</taxon>
        <taxon>Ecdysozoa</taxon>
        <taxon>Arthropoda</taxon>
        <taxon>Chelicerata</taxon>
        <taxon>Arachnida</taxon>
        <taxon>Araneae</taxon>
        <taxon>Araneomorphae</taxon>
        <taxon>Entelegynae</taxon>
        <taxon>Araneoidea</taxon>
        <taxon>Araneidae</taxon>
        <taxon>Caerostris</taxon>
    </lineage>
</organism>
<evidence type="ECO:0000313" key="2">
    <source>
        <dbReference type="EMBL" id="GIY10631.1"/>
    </source>
</evidence>
<proteinExistence type="predicted"/>
<keyword evidence="3" id="KW-1185">Reference proteome</keyword>
<comment type="caution">
    <text evidence="2">The sequence shown here is derived from an EMBL/GenBank/DDBJ whole genome shotgun (WGS) entry which is preliminary data.</text>
</comment>
<protein>
    <submittedName>
        <fullName evidence="2">Uncharacterized protein</fullName>
    </submittedName>
</protein>
<feature type="compositionally biased region" description="Low complexity" evidence="1">
    <location>
        <begin position="32"/>
        <end position="56"/>
    </location>
</feature>
<feature type="region of interest" description="Disordered" evidence="1">
    <location>
        <begin position="32"/>
        <end position="58"/>
    </location>
</feature>
<gene>
    <name evidence="2" type="ORF">CEXT_141921</name>
</gene>
<dbReference type="AlphaFoldDB" id="A0AAV4QRA7"/>
<accession>A0AAV4QRA7</accession>
<evidence type="ECO:0000256" key="1">
    <source>
        <dbReference type="SAM" id="MobiDB-lite"/>
    </source>
</evidence>
<dbReference type="Proteomes" id="UP001054945">
    <property type="component" value="Unassembled WGS sequence"/>
</dbReference>
<sequence length="82" mass="8997">MPKRGGGQHKSSAFINFSGMTSLFLTDEPTTPFSSAARRTTASTVSPASPSPRVVTQEASVVKRRRSFRHRRRSFGSALIEE</sequence>
<name>A0AAV4QRA7_CAEEX</name>
<dbReference type="EMBL" id="BPLR01006546">
    <property type="protein sequence ID" value="GIY10631.1"/>
    <property type="molecule type" value="Genomic_DNA"/>
</dbReference>
<evidence type="ECO:0000313" key="3">
    <source>
        <dbReference type="Proteomes" id="UP001054945"/>
    </source>
</evidence>
<reference evidence="2 3" key="1">
    <citation type="submission" date="2021-06" db="EMBL/GenBank/DDBJ databases">
        <title>Caerostris extrusa draft genome.</title>
        <authorList>
            <person name="Kono N."/>
            <person name="Arakawa K."/>
        </authorList>
    </citation>
    <scope>NUCLEOTIDE SEQUENCE [LARGE SCALE GENOMIC DNA]</scope>
</reference>